<keyword evidence="12" id="KW-0966">Cell projection</keyword>
<dbReference type="GO" id="GO:0008017">
    <property type="term" value="F:microtubule binding"/>
    <property type="evidence" value="ECO:0007669"/>
    <property type="project" value="InterPro"/>
</dbReference>
<keyword evidence="16" id="KW-1185">Reference proteome</keyword>
<evidence type="ECO:0000256" key="2">
    <source>
        <dbReference type="ARBA" id="ARBA00004230"/>
    </source>
</evidence>
<proteinExistence type="inferred from homology"/>
<feature type="region of interest" description="Disordered" evidence="14">
    <location>
        <begin position="640"/>
        <end position="669"/>
    </location>
</feature>
<sequence length="761" mass="86848">MVEQLNSYDTSAKLKIAVSNDAYLNNITTKDFYEKHDRKVTKFNFDETREFSKTTKKTNGRTEVESLLKYSIELEKGRKTLSNESTPNVEERDEKLKNIMDKRDKIQEIPDESIKILPEYKCDGHGSDYELLEDDFEDFITINPSGSVLAPSPNPYNKLDKIAEANLELTRSPPIKNSPTKVTFNDNITMLETSEDSESEDDSDGNESTTSVDSKLVNNEAKEPSLGNSIQIEEEPVEDVNGINPVVDESSIESVDDYTDNNSDDTSSNKSVLLVKVPHTSSEPLKNSADNSSESENEDVCVGHITQKISSLKNDFSSLENTDKDLSLDKMKVLDLDDVYTTKSEDVDTSPENNKFINAEELSVEDLNDQAFPTNYHEDYLKISETQAGITIKITCADSTDYSESNVCKNDEVFEGITENHNITSSAMPSKKVSGTVHREETKKKVNNSKSDVKPREPESKNNNSFSSRVRRKSVMHKKFLIKDVNGDNNCRRKKEGKPDNMNDSELLAERIFKSLCHNNKTNEAQLKNGETVHESRVLKQRNVSVRKSAVVNLQSKSVDSSEKRKMLSSSGEVCYCKHAEKERPKSSVVDRRRSQESAVVERPVTAPVAQRKCCPLWAQGRLPDYNGLHSEYGLSAEQLQERKREKIERNKARKQKKEEKRAEEERKRKENEERFSAWLVKKREQEKMKMIQTHLYYYQPNRLHLKNFCAPTAHLIKIGAYRKKQSRKLGSKNFSVDKFLTNISPQEKRTYRIYLGLSPD</sequence>
<evidence type="ECO:0000256" key="8">
    <source>
        <dbReference type="ARBA" id="ARBA00022846"/>
    </source>
</evidence>
<dbReference type="InterPro" id="IPR026687">
    <property type="entry name" value="CCDC181"/>
</dbReference>
<dbReference type="OrthoDB" id="8046612at2759"/>
<dbReference type="Proteomes" id="UP000291343">
    <property type="component" value="Unassembled WGS sequence"/>
</dbReference>
<evidence type="ECO:0000256" key="6">
    <source>
        <dbReference type="ARBA" id="ARBA00022490"/>
    </source>
</evidence>
<dbReference type="InParanoid" id="A0A482WNC8"/>
<comment type="function">
    <text evidence="1">Microtubule-binding protein that localizes to the microtubular manchette of elongating spermatids.</text>
</comment>
<evidence type="ECO:0000256" key="3">
    <source>
        <dbReference type="ARBA" id="ARBA00004245"/>
    </source>
</evidence>
<organism evidence="15 16">
    <name type="scientific">Laodelphax striatellus</name>
    <name type="common">Small brown planthopper</name>
    <name type="synonym">Delphax striatella</name>
    <dbReference type="NCBI Taxonomy" id="195883"/>
    <lineage>
        <taxon>Eukaryota</taxon>
        <taxon>Metazoa</taxon>
        <taxon>Ecdysozoa</taxon>
        <taxon>Arthropoda</taxon>
        <taxon>Hexapoda</taxon>
        <taxon>Insecta</taxon>
        <taxon>Pterygota</taxon>
        <taxon>Neoptera</taxon>
        <taxon>Paraneoptera</taxon>
        <taxon>Hemiptera</taxon>
        <taxon>Auchenorrhyncha</taxon>
        <taxon>Fulgoroidea</taxon>
        <taxon>Delphacidae</taxon>
        <taxon>Criomorphinae</taxon>
        <taxon>Laodelphax</taxon>
    </lineage>
</organism>
<keyword evidence="10" id="KW-0969">Cilium</keyword>
<evidence type="ECO:0000256" key="4">
    <source>
        <dbReference type="ARBA" id="ARBA00005737"/>
    </source>
</evidence>
<dbReference type="GO" id="GO:0005874">
    <property type="term" value="C:microtubule"/>
    <property type="evidence" value="ECO:0007669"/>
    <property type="project" value="UniProtKB-KW"/>
</dbReference>
<comment type="similarity">
    <text evidence="4">Belongs to the CCDC181 family.</text>
</comment>
<comment type="caution">
    <text evidence="15">The sequence shown here is derived from an EMBL/GenBank/DDBJ whole genome shotgun (WGS) entry which is preliminary data.</text>
</comment>
<reference evidence="15 16" key="1">
    <citation type="journal article" date="2017" name="Gigascience">
        <title>Genome sequence of the small brown planthopper, Laodelphax striatellus.</title>
        <authorList>
            <person name="Zhu J."/>
            <person name="Jiang F."/>
            <person name="Wang X."/>
            <person name="Yang P."/>
            <person name="Bao Y."/>
            <person name="Zhao W."/>
            <person name="Wang W."/>
            <person name="Lu H."/>
            <person name="Wang Q."/>
            <person name="Cui N."/>
            <person name="Li J."/>
            <person name="Chen X."/>
            <person name="Luo L."/>
            <person name="Yu J."/>
            <person name="Kang L."/>
            <person name="Cui F."/>
        </authorList>
    </citation>
    <scope>NUCLEOTIDE SEQUENCE [LARGE SCALE GENOMIC DNA]</scope>
    <source>
        <strain evidence="15">Lst14</strain>
    </source>
</reference>
<evidence type="ECO:0000256" key="7">
    <source>
        <dbReference type="ARBA" id="ARBA00022701"/>
    </source>
</evidence>
<evidence type="ECO:0000256" key="12">
    <source>
        <dbReference type="ARBA" id="ARBA00023273"/>
    </source>
</evidence>
<comment type="subcellular location">
    <subcellularLocation>
        <location evidence="2">Cell projection</location>
        <location evidence="2">Cilium</location>
        <location evidence="2">Flagellum</location>
    </subcellularLocation>
    <subcellularLocation>
        <location evidence="3">Cytoplasm</location>
        <location evidence="3">Cytoskeleton</location>
    </subcellularLocation>
</comment>
<evidence type="ECO:0000256" key="14">
    <source>
        <dbReference type="SAM" id="MobiDB-lite"/>
    </source>
</evidence>
<feature type="region of interest" description="Disordered" evidence="14">
    <location>
        <begin position="193"/>
        <end position="299"/>
    </location>
</feature>
<evidence type="ECO:0000256" key="11">
    <source>
        <dbReference type="ARBA" id="ARBA00023212"/>
    </source>
</evidence>
<evidence type="ECO:0000256" key="1">
    <source>
        <dbReference type="ARBA" id="ARBA00002213"/>
    </source>
</evidence>
<comment type="subunit">
    <text evidence="13">Homodimer. Interacts with HOOK1. Interacts with HOOK2. Interacts with HOOK3.</text>
</comment>
<gene>
    <name evidence="15" type="ORF">LSTR_LSTR009626</name>
</gene>
<evidence type="ECO:0000313" key="16">
    <source>
        <dbReference type="Proteomes" id="UP000291343"/>
    </source>
</evidence>
<dbReference type="GO" id="GO:0031514">
    <property type="term" value="C:motile cilium"/>
    <property type="evidence" value="ECO:0007669"/>
    <property type="project" value="UniProtKB-SubCell"/>
</dbReference>
<dbReference type="PANTHER" id="PTHR14320">
    <property type="entry name" value="COILED-COIL DOMAIN-CONTAINING PROTEIN 181"/>
    <property type="match status" value="1"/>
</dbReference>
<feature type="compositionally biased region" description="Acidic residues" evidence="14">
    <location>
        <begin position="193"/>
        <end position="205"/>
    </location>
</feature>
<keyword evidence="7" id="KW-0493">Microtubule</keyword>
<evidence type="ECO:0000313" key="15">
    <source>
        <dbReference type="EMBL" id="RZF35034.1"/>
    </source>
</evidence>
<feature type="compositionally biased region" description="Acidic residues" evidence="14">
    <location>
        <begin position="250"/>
        <end position="263"/>
    </location>
</feature>
<name>A0A482WNC8_LAOST</name>
<dbReference type="AlphaFoldDB" id="A0A482WNC8"/>
<keyword evidence="6" id="KW-0963">Cytoplasm</keyword>
<keyword evidence="9" id="KW-0175">Coiled coil</keyword>
<evidence type="ECO:0000256" key="13">
    <source>
        <dbReference type="ARBA" id="ARBA00047162"/>
    </source>
</evidence>
<dbReference type="SMR" id="A0A482WNC8"/>
<evidence type="ECO:0000256" key="9">
    <source>
        <dbReference type="ARBA" id="ARBA00023054"/>
    </source>
</evidence>
<protein>
    <recommendedName>
        <fullName evidence="5">Coiled-coil domain-containing protein 181</fullName>
    </recommendedName>
</protein>
<keyword evidence="8" id="KW-0282">Flagellum</keyword>
<dbReference type="PANTHER" id="PTHR14320:SF2">
    <property type="entry name" value="COILED-COIL DOMAIN-CONTAINING PROTEIN 181"/>
    <property type="match status" value="1"/>
</dbReference>
<dbReference type="EMBL" id="QKKF02029694">
    <property type="protein sequence ID" value="RZF35034.1"/>
    <property type="molecule type" value="Genomic_DNA"/>
</dbReference>
<dbReference type="STRING" id="195883.A0A482WNC8"/>
<accession>A0A482WNC8</accession>
<evidence type="ECO:0000256" key="5">
    <source>
        <dbReference type="ARBA" id="ARBA00022306"/>
    </source>
</evidence>
<evidence type="ECO:0000256" key="10">
    <source>
        <dbReference type="ARBA" id="ARBA00023069"/>
    </source>
</evidence>
<feature type="region of interest" description="Disordered" evidence="14">
    <location>
        <begin position="420"/>
        <end position="473"/>
    </location>
</feature>
<feature type="compositionally biased region" description="Basic and acidic residues" evidence="14">
    <location>
        <begin position="451"/>
        <end position="460"/>
    </location>
</feature>
<keyword evidence="11" id="KW-0206">Cytoskeleton</keyword>